<gene>
    <name evidence="1" type="ORF">HPB49_019207</name>
</gene>
<comment type="caution">
    <text evidence="1">The sequence shown here is derived from an EMBL/GenBank/DDBJ whole genome shotgun (WGS) entry which is preliminary data.</text>
</comment>
<dbReference type="EMBL" id="CM023470">
    <property type="protein sequence ID" value="KAH7980779.1"/>
    <property type="molecule type" value="Genomic_DNA"/>
</dbReference>
<proteinExistence type="predicted"/>
<keyword evidence="2" id="KW-1185">Reference proteome</keyword>
<evidence type="ECO:0000313" key="1">
    <source>
        <dbReference type="EMBL" id="KAH7980779.1"/>
    </source>
</evidence>
<reference evidence="1" key="1">
    <citation type="submission" date="2020-05" db="EMBL/GenBank/DDBJ databases">
        <title>Large-scale comparative analyses of tick genomes elucidate their genetic diversity and vector capacities.</title>
        <authorList>
            <person name="Jia N."/>
            <person name="Wang J."/>
            <person name="Shi W."/>
            <person name="Du L."/>
            <person name="Sun Y."/>
            <person name="Zhan W."/>
            <person name="Jiang J."/>
            <person name="Wang Q."/>
            <person name="Zhang B."/>
            <person name="Ji P."/>
            <person name="Sakyi L.B."/>
            <person name="Cui X."/>
            <person name="Yuan T."/>
            <person name="Jiang B."/>
            <person name="Yang W."/>
            <person name="Lam T.T.-Y."/>
            <person name="Chang Q."/>
            <person name="Ding S."/>
            <person name="Wang X."/>
            <person name="Zhu J."/>
            <person name="Ruan X."/>
            <person name="Zhao L."/>
            <person name="Wei J."/>
            <person name="Que T."/>
            <person name="Du C."/>
            <person name="Cheng J."/>
            <person name="Dai P."/>
            <person name="Han X."/>
            <person name="Huang E."/>
            <person name="Gao Y."/>
            <person name="Liu J."/>
            <person name="Shao H."/>
            <person name="Ye R."/>
            <person name="Li L."/>
            <person name="Wei W."/>
            <person name="Wang X."/>
            <person name="Wang C."/>
            <person name="Yang T."/>
            <person name="Huo Q."/>
            <person name="Li W."/>
            <person name="Guo W."/>
            <person name="Chen H."/>
            <person name="Zhou L."/>
            <person name="Ni X."/>
            <person name="Tian J."/>
            <person name="Zhou Y."/>
            <person name="Sheng Y."/>
            <person name="Liu T."/>
            <person name="Pan Y."/>
            <person name="Xia L."/>
            <person name="Li J."/>
            <person name="Zhao F."/>
            <person name="Cao W."/>
        </authorList>
    </citation>
    <scope>NUCLEOTIDE SEQUENCE</scope>
    <source>
        <strain evidence="1">Dsil-2018</strain>
    </source>
</reference>
<organism evidence="1 2">
    <name type="scientific">Dermacentor silvarum</name>
    <name type="common">Tick</name>
    <dbReference type="NCBI Taxonomy" id="543639"/>
    <lineage>
        <taxon>Eukaryota</taxon>
        <taxon>Metazoa</taxon>
        <taxon>Ecdysozoa</taxon>
        <taxon>Arthropoda</taxon>
        <taxon>Chelicerata</taxon>
        <taxon>Arachnida</taxon>
        <taxon>Acari</taxon>
        <taxon>Parasitiformes</taxon>
        <taxon>Ixodida</taxon>
        <taxon>Ixodoidea</taxon>
        <taxon>Ixodidae</taxon>
        <taxon>Rhipicephalinae</taxon>
        <taxon>Dermacentor</taxon>
    </lineage>
</organism>
<accession>A0ACB8E1U1</accession>
<protein>
    <submittedName>
        <fullName evidence="1">Uncharacterized protein</fullName>
    </submittedName>
</protein>
<dbReference type="Proteomes" id="UP000821865">
    <property type="component" value="Chromosome 1"/>
</dbReference>
<name>A0ACB8E1U1_DERSI</name>
<sequence>MEALARQRHLVSRSQRGPPAGRVSSAMGVSEGGLANGHGPGYSYLKRLCRDRGTLFEDPEFPPSNRALSSKNKYASAQVVWMRPYEICARPKFISEGSSRFDVEQGELGDRWLLSAISCLTSTPRFLDRVVPSDQGFGPGYCGLFRFRFWRFGEWHELVVDDRLPTHRGRLFYMHSADPSEFWAALLEKAYAKFYGGYDQLQAGHTGRALQDLTGGVAQTFRMAHVDPPMAFSMVSSAVPRSTLMAACIIPDHHKGPARLNNGLYTQHAYSVTGIAKVRVKQGEVTLIRLRNPWGRGEWNGPWSDRSWEWDSLSERDRQLLGLRQPPSDGEFWMSFEDFTLNFTHLDLVHIGPDDWMQEAALHSKKPWRAVLARRRWRAGYNAGGGPNHPETTGCNPQFHVQIPKTNSSKCHMVVSVTQQYVTDVLRDAGKKPTLHPVGFAIYEIPANLTRLTTQFVATHRPLDVTVHTTTRETVTFFTLPAGDYIVLPCTSAPNCETRFLLRIFTDEHSNVWEVNDDNLIYRNLSLTKNGTTGHPKGPAMFSKLAHKLPCELDAYMLLKILRAISRKNLCLSDTQLLLEKPTLELCRHLVMLKDPVINGKISIKDVPLILSMLHFWRGVFVKFDRPHKGRTSSFNLRPLLWEAGITVSNKVLECLVIRYTKDCTITAEAFIGALVKLYLAHGKAAAQSEFTSEVQAMSPEQHLAMLAARRCWLENRQVSVVPTRALGKRRNMSPNATEGSQYCCQHA</sequence>
<evidence type="ECO:0000313" key="2">
    <source>
        <dbReference type="Proteomes" id="UP000821865"/>
    </source>
</evidence>